<feature type="transmembrane region" description="Helical" evidence="2">
    <location>
        <begin position="115"/>
        <end position="136"/>
    </location>
</feature>
<evidence type="ECO:0000313" key="3">
    <source>
        <dbReference type="EMBL" id="CAJ1939009.1"/>
    </source>
</evidence>
<sequence>MKQSSRIPTFPSLMFAHPNRATAATATASPASSSFSLFRQGGSAEQKQGHFQGPSPPNTSNASLGGLSSMFCPTTFAPAAAVAGRSATSTTRTMATSATSPTTTIAKILQSLRSVVLSPGGIATSVVGLISLIIYLKYQGAIRRRLKQVKEESWLFGAGVTMVRGEPNQDTNVFPNLKLLQVNPSFQKAHPEWKFVGLGDYLSTLRPKQLPKGFNSKDLPKLVQRELEAGLASGLLKALGPNLGRALLPAVGVGPIEGQAQKFGSKLATRWILSQQAASNTLGEDDDRAGLPISILSVLALSENNAKLNSGEKSSKAEDVSDADDKLPGSNLSAIQKMKNGENVHGPAIDTGILPNSGFVLDRDFHKTIRKLENTMVDQGHCADHAPIELQTAQAEIKEDSEYEDVNTAKDSDIDTKASQQYDPNDRCMGEPVPINPRLFPDLHLGHGGALSTHTKRQVLQMRLVAVLLNRLGANYHRLANPDDKDPLFTIRLTEDGPAISKPAEFIQGLINMGHDITVVPTSRITSFGIGMCIKESDGSWSNIPIGVFLESGYEDKDGNMAPAMMPHSGLRLTIGDGPLTSKQDQEYDDFNASAISNPLIIQHFIGIEGFCGWKPDADPEVPFNKNVESGRALKEASEVGRAVRLSALYANVLNGLATEMELPFGGYGVTAVCNDSAAIIQQCLYGKSYIFPLTSIGRYMQRTLRYTQSMESKLQSVTELEDELDDLYALQEGMLELPSDVNSTPANARDAARRVLKTLQPDLPLVLMKDSKTIMKNILHEHEEHKKQTSETSLSKMAETLGVSRM</sequence>
<dbReference type="EMBL" id="CAKOGP040000779">
    <property type="protein sequence ID" value="CAJ1939009.1"/>
    <property type="molecule type" value="Genomic_DNA"/>
</dbReference>
<protein>
    <submittedName>
        <fullName evidence="3">Uncharacterized protein</fullName>
    </submittedName>
</protein>
<feature type="region of interest" description="Disordered" evidence="1">
    <location>
        <begin position="34"/>
        <end position="64"/>
    </location>
</feature>
<reference evidence="3" key="1">
    <citation type="submission" date="2023-08" db="EMBL/GenBank/DDBJ databases">
        <authorList>
            <person name="Audoor S."/>
            <person name="Bilcke G."/>
        </authorList>
    </citation>
    <scope>NUCLEOTIDE SEQUENCE</scope>
</reference>
<evidence type="ECO:0000313" key="4">
    <source>
        <dbReference type="Proteomes" id="UP001295423"/>
    </source>
</evidence>
<feature type="region of interest" description="Disordered" evidence="1">
    <location>
        <begin position="400"/>
        <end position="427"/>
    </location>
</feature>
<feature type="region of interest" description="Disordered" evidence="1">
    <location>
        <begin position="308"/>
        <end position="330"/>
    </location>
</feature>
<name>A0AAD2FL01_9STRA</name>
<keyword evidence="2" id="KW-0812">Transmembrane</keyword>
<dbReference type="Proteomes" id="UP001295423">
    <property type="component" value="Unassembled WGS sequence"/>
</dbReference>
<gene>
    <name evidence="3" type="ORF">CYCCA115_LOCUS6379</name>
</gene>
<comment type="caution">
    <text evidence="3">The sequence shown here is derived from an EMBL/GenBank/DDBJ whole genome shotgun (WGS) entry which is preliminary data.</text>
</comment>
<feature type="compositionally biased region" description="Basic and acidic residues" evidence="1">
    <location>
        <begin position="313"/>
        <end position="327"/>
    </location>
</feature>
<organism evidence="3 4">
    <name type="scientific">Cylindrotheca closterium</name>
    <dbReference type="NCBI Taxonomy" id="2856"/>
    <lineage>
        <taxon>Eukaryota</taxon>
        <taxon>Sar</taxon>
        <taxon>Stramenopiles</taxon>
        <taxon>Ochrophyta</taxon>
        <taxon>Bacillariophyta</taxon>
        <taxon>Bacillariophyceae</taxon>
        <taxon>Bacillariophycidae</taxon>
        <taxon>Bacillariales</taxon>
        <taxon>Bacillariaceae</taxon>
        <taxon>Cylindrotheca</taxon>
    </lineage>
</organism>
<evidence type="ECO:0000256" key="1">
    <source>
        <dbReference type="SAM" id="MobiDB-lite"/>
    </source>
</evidence>
<evidence type="ECO:0000256" key="2">
    <source>
        <dbReference type="SAM" id="Phobius"/>
    </source>
</evidence>
<feature type="region of interest" description="Disordered" evidence="1">
    <location>
        <begin position="783"/>
        <end position="807"/>
    </location>
</feature>
<dbReference type="AlphaFoldDB" id="A0AAD2FL01"/>
<accession>A0AAD2FL01</accession>
<feature type="compositionally biased region" description="Basic and acidic residues" evidence="1">
    <location>
        <begin position="407"/>
        <end position="416"/>
    </location>
</feature>
<proteinExistence type="predicted"/>
<keyword evidence="4" id="KW-1185">Reference proteome</keyword>
<keyword evidence="2" id="KW-0472">Membrane</keyword>
<keyword evidence="2" id="KW-1133">Transmembrane helix</keyword>